<accession>A0A8S4BYM2</accession>
<evidence type="ECO:0000256" key="1">
    <source>
        <dbReference type="SAM" id="MobiDB-lite"/>
    </source>
</evidence>
<dbReference type="Proteomes" id="UP000677803">
    <property type="component" value="Unassembled WGS sequence"/>
</dbReference>
<sequence>MDGELASSWRSEALLSSPGGSRSIRTRNWGPPFLMEILTELWAGAEAETGPPPRGARSTACQEHADLHRRLDVVEKVRLSTLGLQTISPVHICRAFCPTQGVENTVEKLEAELAALLEAIDAPQWRPLLDNRGETMVDILQDPDQRPRS</sequence>
<gene>
    <name evidence="2" type="ORF">MMEN_LOCUS20930</name>
</gene>
<keyword evidence="3" id="KW-1185">Reference proteome</keyword>
<dbReference type="OrthoDB" id="9937406at2759"/>
<organism evidence="2 3">
    <name type="scientific">Menidia menidia</name>
    <name type="common">Atlantic silverside</name>
    <dbReference type="NCBI Taxonomy" id="238744"/>
    <lineage>
        <taxon>Eukaryota</taxon>
        <taxon>Metazoa</taxon>
        <taxon>Chordata</taxon>
        <taxon>Craniata</taxon>
        <taxon>Vertebrata</taxon>
        <taxon>Euteleostomi</taxon>
        <taxon>Actinopterygii</taxon>
        <taxon>Neopterygii</taxon>
        <taxon>Teleostei</taxon>
        <taxon>Neoteleostei</taxon>
        <taxon>Acanthomorphata</taxon>
        <taxon>Ovalentaria</taxon>
        <taxon>Atherinomorphae</taxon>
        <taxon>Atheriniformes</taxon>
        <taxon>Atherinopsidae</taxon>
        <taxon>Menidiinae</taxon>
        <taxon>Menidia</taxon>
    </lineage>
</organism>
<evidence type="ECO:0000313" key="3">
    <source>
        <dbReference type="Proteomes" id="UP000677803"/>
    </source>
</evidence>
<proteinExistence type="predicted"/>
<comment type="caution">
    <text evidence="2">The sequence shown here is derived from an EMBL/GenBank/DDBJ whole genome shotgun (WGS) entry which is preliminary data.</text>
</comment>
<feature type="region of interest" description="Disordered" evidence="1">
    <location>
        <begin position="1"/>
        <end position="22"/>
    </location>
</feature>
<dbReference type="EMBL" id="CAJRST010039999">
    <property type="protein sequence ID" value="CAG6017939.1"/>
    <property type="molecule type" value="Genomic_DNA"/>
</dbReference>
<dbReference type="AlphaFoldDB" id="A0A8S4BYM2"/>
<name>A0A8S4BYM2_9TELE</name>
<protein>
    <submittedName>
        <fullName evidence="2">(Atlantic silverside) hypothetical protein</fullName>
    </submittedName>
</protein>
<reference evidence="2" key="1">
    <citation type="submission" date="2021-05" db="EMBL/GenBank/DDBJ databases">
        <authorList>
            <person name="Tigano A."/>
        </authorList>
    </citation>
    <scope>NUCLEOTIDE SEQUENCE</scope>
</reference>
<evidence type="ECO:0000313" key="2">
    <source>
        <dbReference type="EMBL" id="CAG6017939.1"/>
    </source>
</evidence>